<dbReference type="OrthoDB" id="53254at2"/>
<dbReference type="SUPFAM" id="SSF50998">
    <property type="entry name" value="Quinoprotein alcohol dehydrogenase-like"/>
    <property type="match status" value="1"/>
</dbReference>
<proteinExistence type="predicted"/>
<dbReference type="EMBL" id="RAWK01000007">
    <property type="protein sequence ID" value="RKH74359.1"/>
    <property type="molecule type" value="Genomic_DNA"/>
</dbReference>
<reference evidence="3" key="1">
    <citation type="submission" date="2018-09" db="EMBL/GenBank/DDBJ databases">
        <authorList>
            <person name="Livingstone P.G."/>
            <person name="Whitworth D.E."/>
        </authorList>
    </citation>
    <scope>NUCLEOTIDE SEQUENCE [LARGE SCALE GENOMIC DNA]</scope>
    <source>
        <strain evidence="3">AB050A</strain>
    </source>
</reference>
<evidence type="ECO:0000313" key="2">
    <source>
        <dbReference type="EMBL" id="RKH74359.1"/>
    </source>
</evidence>
<protein>
    <recommendedName>
        <fullName evidence="4">Exo-alpha-sialidase</fullName>
    </recommendedName>
</protein>
<dbReference type="PANTHER" id="PTHR42754">
    <property type="entry name" value="ENDOGLUCANASE"/>
    <property type="match status" value="1"/>
</dbReference>
<feature type="chain" id="PRO_5017289085" description="Exo-alpha-sialidase" evidence="1">
    <location>
        <begin position="23"/>
        <end position="420"/>
    </location>
</feature>
<name>A0A3A8R004_9BACT</name>
<dbReference type="PANTHER" id="PTHR42754:SF1">
    <property type="entry name" value="LIPOPROTEIN"/>
    <property type="match status" value="1"/>
</dbReference>
<accession>A0A3A8R004</accession>
<dbReference type="Proteomes" id="UP000267003">
    <property type="component" value="Unassembled WGS sequence"/>
</dbReference>
<feature type="signal peptide" evidence="1">
    <location>
        <begin position="1"/>
        <end position="22"/>
    </location>
</feature>
<evidence type="ECO:0000256" key="1">
    <source>
        <dbReference type="SAM" id="SignalP"/>
    </source>
</evidence>
<dbReference type="RefSeq" id="WP_120553607.1">
    <property type="nucleotide sequence ID" value="NZ_RAWK01000007.1"/>
</dbReference>
<keyword evidence="3" id="KW-1185">Reference proteome</keyword>
<organism evidence="2 3">
    <name type="scientific">Corallococcus aberystwythensis</name>
    <dbReference type="NCBI Taxonomy" id="2316722"/>
    <lineage>
        <taxon>Bacteria</taxon>
        <taxon>Pseudomonadati</taxon>
        <taxon>Myxococcota</taxon>
        <taxon>Myxococcia</taxon>
        <taxon>Myxococcales</taxon>
        <taxon>Cystobacterineae</taxon>
        <taxon>Myxococcaceae</taxon>
        <taxon>Corallococcus</taxon>
    </lineage>
</organism>
<evidence type="ECO:0000313" key="3">
    <source>
        <dbReference type="Proteomes" id="UP000267003"/>
    </source>
</evidence>
<dbReference type="InterPro" id="IPR011047">
    <property type="entry name" value="Quinoprotein_ADH-like_sf"/>
</dbReference>
<sequence>MIQSTWKNLVLIAGLAAPLAYGGALPDAAPLGQAKGVALTGHPAFTKQVDVTALVASEVHAFAVAPVLQDFQLFTQANSGSIIQTSDGGYAFTGSTTVLGDLDILLVKTDALMNIQWAYAYGTTAEDTGVEVRATSEGGFMLAGQHFQNNNFDFYVVRTDPTGAYYWQGPYGGALQEYPAAMEVTPDGGCIIVGKTRNNVGYEDAYMMKFSATGSVQWSKPFSSGADGTYEFEGVANVPGGGYVAVGSKQVRVTGGWETYGFIAKVSSTGATSFQTTSGRFAYFTGVAATSTGYVAVGYIYRAGTFDAEFYTVRFNTTGGALWTRTINAGTPGDYLSDVRIAGDGNYVIVGMITPSDSQRNLLVLKMDTSGNTLWSSFPYPSTWVTDGQSLAMTQDGGFVVSGGYSDGTTRYMLLSKFSP</sequence>
<keyword evidence="1" id="KW-0732">Signal</keyword>
<comment type="caution">
    <text evidence="2">The sequence shown here is derived from an EMBL/GenBank/DDBJ whole genome shotgun (WGS) entry which is preliminary data.</text>
</comment>
<dbReference type="AlphaFoldDB" id="A0A3A8R004"/>
<gene>
    <name evidence="2" type="ORF">D7W81_02035</name>
</gene>
<evidence type="ECO:0008006" key="4">
    <source>
        <dbReference type="Google" id="ProtNLM"/>
    </source>
</evidence>